<protein>
    <submittedName>
        <fullName evidence="2">Uncharacterized protein</fullName>
    </submittedName>
</protein>
<accession>A0A6J4U683</accession>
<sequence>GTSGARTGDRMAPPERCPDPERSPRPWLTGSPRLPGDDHMVVRGMEGGQPL</sequence>
<gene>
    <name evidence="2" type="ORF">AVDCRST_MAG33-17</name>
</gene>
<dbReference type="AlphaFoldDB" id="A0A6J4U683"/>
<evidence type="ECO:0000256" key="1">
    <source>
        <dbReference type="SAM" id="MobiDB-lite"/>
    </source>
</evidence>
<feature type="non-terminal residue" evidence="2">
    <location>
        <position position="1"/>
    </location>
</feature>
<name>A0A6J4U683_9BACT</name>
<organism evidence="2">
    <name type="scientific">uncultured Thermomicrobiales bacterium</name>
    <dbReference type="NCBI Taxonomy" id="1645740"/>
    <lineage>
        <taxon>Bacteria</taxon>
        <taxon>Pseudomonadati</taxon>
        <taxon>Thermomicrobiota</taxon>
        <taxon>Thermomicrobia</taxon>
        <taxon>Thermomicrobiales</taxon>
        <taxon>environmental samples</taxon>
    </lineage>
</organism>
<feature type="non-terminal residue" evidence="2">
    <location>
        <position position="51"/>
    </location>
</feature>
<evidence type="ECO:0000313" key="2">
    <source>
        <dbReference type="EMBL" id="CAA9541058.1"/>
    </source>
</evidence>
<reference evidence="2" key="1">
    <citation type="submission" date="2020-02" db="EMBL/GenBank/DDBJ databases">
        <authorList>
            <person name="Meier V. D."/>
        </authorList>
    </citation>
    <scope>NUCLEOTIDE SEQUENCE</scope>
    <source>
        <strain evidence="2">AVDCRST_MAG33</strain>
    </source>
</reference>
<dbReference type="EMBL" id="CADCWK010000002">
    <property type="protein sequence ID" value="CAA9541058.1"/>
    <property type="molecule type" value="Genomic_DNA"/>
</dbReference>
<feature type="compositionally biased region" description="Basic and acidic residues" evidence="1">
    <location>
        <begin position="7"/>
        <end position="24"/>
    </location>
</feature>
<proteinExistence type="predicted"/>
<feature type="region of interest" description="Disordered" evidence="1">
    <location>
        <begin position="1"/>
        <end position="51"/>
    </location>
</feature>